<organism evidence="1 2">
    <name type="scientific">Helicobacter ailurogastricus</name>
    <dbReference type="NCBI Taxonomy" id="1578720"/>
    <lineage>
        <taxon>Bacteria</taxon>
        <taxon>Pseudomonadati</taxon>
        <taxon>Campylobacterota</taxon>
        <taxon>Epsilonproteobacteria</taxon>
        <taxon>Campylobacterales</taxon>
        <taxon>Helicobacteraceae</taxon>
        <taxon>Helicobacter</taxon>
    </lineage>
</organism>
<accession>A0A0K2XZQ9</accession>
<gene>
    <name evidence="1" type="ORF">HAL07_10510</name>
</gene>
<dbReference type="InterPro" id="IPR014057">
    <property type="entry name" value="HI1420"/>
</dbReference>
<evidence type="ECO:0000313" key="1">
    <source>
        <dbReference type="EMBL" id="CRF52586.1"/>
    </source>
</evidence>
<dbReference type="Proteomes" id="UP000043437">
    <property type="component" value="Unassembled WGS sequence"/>
</dbReference>
<dbReference type="EMBL" id="CDMG01000006">
    <property type="protein sequence ID" value="CRF52586.1"/>
    <property type="molecule type" value="Genomic_DNA"/>
</dbReference>
<proteinExistence type="predicted"/>
<evidence type="ECO:0000313" key="2">
    <source>
        <dbReference type="Proteomes" id="UP000043437"/>
    </source>
</evidence>
<reference evidence="2" key="1">
    <citation type="submission" date="2014-12" db="EMBL/GenBank/DDBJ databases">
        <authorList>
            <person name="Jaenicke S."/>
        </authorList>
    </citation>
    <scope>NUCLEOTIDE SEQUENCE [LARGE SCALE GENOMIC DNA]</scope>
</reference>
<protein>
    <submittedName>
        <fullName evidence="1">Uncharacterized protein</fullName>
    </submittedName>
</protein>
<dbReference type="AlphaFoldDB" id="A0A0K2XZQ9"/>
<dbReference type="Pfam" id="PF21716">
    <property type="entry name" value="dnstrm_HI1420"/>
    <property type="match status" value="1"/>
</dbReference>
<dbReference type="GeneID" id="82132008"/>
<dbReference type="RefSeq" id="WP_053945350.1">
    <property type="nucleotide sequence ID" value="NZ_BSCV01000021.1"/>
</dbReference>
<sequence>MAEVFTEFKVSSILTTEEFRLHYLNEILHDGDLQELKGALEDIAEAKGIELPPLEGETWLLDALKKLGYGFKVLANATAIKSA</sequence>
<name>A0A0K2XZQ9_9HELI</name>